<accession>A0A0L0F0G2</accession>
<sequence>MFISTYVHAAAPVSFVDLLLAECGQMSVSSIVDAIGGEVALQSAKKIGEGSFAEVFLCDYK</sequence>
<name>A0A0L0F0G2_9EUKA</name>
<dbReference type="AlphaFoldDB" id="A0A0L0F0G2"/>
<organism evidence="1 2">
    <name type="scientific">Sphaeroforma arctica JP610</name>
    <dbReference type="NCBI Taxonomy" id="667725"/>
    <lineage>
        <taxon>Eukaryota</taxon>
        <taxon>Ichthyosporea</taxon>
        <taxon>Ichthyophonida</taxon>
        <taxon>Sphaeroforma</taxon>
    </lineage>
</organism>
<protein>
    <submittedName>
        <fullName evidence="1">Uncharacterized protein</fullName>
    </submittedName>
</protein>
<evidence type="ECO:0000313" key="2">
    <source>
        <dbReference type="Proteomes" id="UP000054560"/>
    </source>
</evidence>
<dbReference type="GeneID" id="25917847"/>
<keyword evidence="2" id="KW-1185">Reference proteome</keyword>
<dbReference type="Proteomes" id="UP000054560">
    <property type="component" value="Unassembled WGS sequence"/>
</dbReference>
<dbReference type="EMBL" id="KQ252055">
    <property type="protein sequence ID" value="KNC70131.1"/>
    <property type="molecule type" value="Genomic_DNA"/>
</dbReference>
<proteinExistence type="predicted"/>
<dbReference type="RefSeq" id="XP_014144033.1">
    <property type="nucleotide sequence ID" value="XM_014288558.1"/>
</dbReference>
<feature type="non-terminal residue" evidence="1">
    <location>
        <position position="61"/>
    </location>
</feature>
<gene>
    <name evidence="1" type="ORF">SARC_17343</name>
</gene>
<reference evidence="1 2" key="1">
    <citation type="submission" date="2011-02" db="EMBL/GenBank/DDBJ databases">
        <title>The Genome Sequence of Sphaeroforma arctica JP610.</title>
        <authorList>
            <consortium name="The Broad Institute Genome Sequencing Platform"/>
            <person name="Russ C."/>
            <person name="Cuomo C."/>
            <person name="Young S.K."/>
            <person name="Zeng Q."/>
            <person name="Gargeya S."/>
            <person name="Alvarado L."/>
            <person name="Berlin A."/>
            <person name="Chapman S.B."/>
            <person name="Chen Z."/>
            <person name="Freedman E."/>
            <person name="Gellesch M."/>
            <person name="Goldberg J."/>
            <person name="Griggs A."/>
            <person name="Gujja S."/>
            <person name="Heilman E."/>
            <person name="Heiman D."/>
            <person name="Howarth C."/>
            <person name="Mehta T."/>
            <person name="Neiman D."/>
            <person name="Pearson M."/>
            <person name="Roberts A."/>
            <person name="Saif S."/>
            <person name="Shea T."/>
            <person name="Shenoy N."/>
            <person name="Sisk P."/>
            <person name="Stolte C."/>
            <person name="Sykes S."/>
            <person name="White J."/>
            <person name="Yandava C."/>
            <person name="Burger G."/>
            <person name="Gray M.W."/>
            <person name="Holland P.W.H."/>
            <person name="King N."/>
            <person name="Lang F.B.F."/>
            <person name="Roger A.J."/>
            <person name="Ruiz-Trillo I."/>
            <person name="Haas B."/>
            <person name="Nusbaum C."/>
            <person name="Birren B."/>
        </authorList>
    </citation>
    <scope>NUCLEOTIDE SEQUENCE [LARGE SCALE GENOMIC DNA]</scope>
    <source>
        <strain evidence="1 2">JP610</strain>
    </source>
</reference>
<evidence type="ECO:0000313" key="1">
    <source>
        <dbReference type="EMBL" id="KNC70131.1"/>
    </source>
</evidence>